<dbReference type="AlphaFoldDB" id="A0A512RSD9"/>
<dbReference type="Gene3D" id="3.40.1090.10">
    <property type="entry name" value="Cytosolic phospholipase A2 catalytic domain"/>
    <property type="match status" value="2"/>
</dbReference>
<keyword evidence="2" id="KW-0442">Lipid degradation</keyword>
<gene>
    <name evidence="5" type="ORF">CCY01nite_48630</name>
</gene>
<dbReference type="InterPro" id="IPR002641">
    <property type="entry name" value="PNPLA_dom"/>
</dbReference>
<feature type="transmembrane region" description="Helical" evidence="3">
    <location>
        <begin position="182"/>
        <end position="208"/>
    </location>
</feature>
<dbReference type="SUPFAM" id="SSF52151">
    <property type="entry name" value="FabD/lysophospholipase-like"/>
    <property type="match status" value="1"/>
</dbReference>
<dbReference type="EMBL" id="BKAU01000007">
    <property type="protein sequence ID" value="GEP98603.1"/>
    <property type="molecule type" value="Genomic_DNA"/>
</dbReference>
<dbReference type="Proteomes" id="UP000321436">
    <property type="component" value="Unassembled WGS sequence"/>
</dbReference>
<feature type="short sequence motif" description="GXGXXG" evidence="2">
    <location>
        <begin position="61"/>
        <end position="66"/>
    </location>
</feature>
<keyword evidence="2" id="KW-0378">Hydrolase</keyword>
<dbReference type="PANTHER" id="PTHR46394">
    <property type="entry name" value="ANNEXIN"/>
    <property type="match status" value="1"/>
</dbReference>
<dbReference type="GO" id="GO:0016787">
    <property type="term" value="F:hydrolase activity"/>
    <property type="evidence" value="ECO:0007669"/>
    <property type="project" value="UniProtKB-UniRule"/>
</dbReference>
<feature type="short sequence motif" description="GXSXG" evidence="2">
    <location>
        <begin position="88"/>
        <end position="92"/>
    </location>
</feature>
<comment type="caution">
    <text evidence="5">The sequence shown here is derived from an EMBL/GenBank/DDBJ whole genome shotgun (WGS) entry which is preliminary data.</text>
</comment>
<dbReference type="InterPro" id="IPR052580">
    <property type="entry name" value="Lipid_Hydrolase"/>
</dbReference>
<feature type="active site" description="Nucleophile" evidence="2">
    <location>
        <position position="90"/>
    </location>
</feature>
<reference evidence="5 6" key="1">
    <citation type="submission" date="2019-07" db="EMBL/GenBank/DDBJ databases">
        <title>Whole genome shotgun sequence of Chitinophaga cymbidii NBRC 109752.</title>
        <authorList>
            <person name="Hosoyama A."/>
            <person name="Uohara A."/>
            <person name="Ohji S."/>
            <person name="Ichikawa N."/>
        </authorList>
    </citation>
    <scope>NUCLEOTIDE SEQUENCE [LARGE SCALE GENOMIC DNA]</scope>
    <source>
        <strain evidence="5 6">NBRC 109752</strain>
    </source>
</reference>
<name>A0A512RSD9_9BACT</name>
<evidence type="ECO:0000256" key="1">
    <source>
        <dbReference type="ARBA" id="ARBA00023098"/>
    </source>
</evidence>
<feature type="active site" description="Proton acceptor" evidence="2">
    <location>
        <position position="364"/>
    </location>
</feature>
<feature type="short sequence motif" description="DGA/G" evidence="2">
    <location>
        <begin position="364"/>
        <end position="366"/>
    </location>
</feature>
<dbReference type="InterPro" id="IPR016035">
    <property type="entry name" value="Acyl_Trfase/lysoPLipase"/>
</dbReference>
<sequence length="515" mass="58120">MPETKKIPLEFFTQAPEVQAALQQLADRFDEPGPSHNYKKLIVSDTLDAEGHQYVHLVQEGGGVLGVALVGYTYILEKVGIRFMRLAGTSAGAINTTLLAVVKEDRSRNCTSSERILEYLCEKPFFDFVDGHPFARKLIRWIIKTEHFARRIKNAGLILGITLAVLVLTDIAATGLRHLYPVFHGIAIASYILTGLALLCIGLVAGYGSYLLQRLKNRGFGINPGDNFTEWIKMIMADNGVHNIDDLEAVAGKVPAGLHIRNVEHDRQLGGDPTKGLQPDITLITSDIITQNKIEFPRMWNLFRENKHDIHPAEFVRASMSIPIFFESHIIRNIPRDLPIIQTHWKEHLLMEPADIPTAVRFVDGGVLSNFPINILYNPEITIPRLPTLGIELDDATPADNTINLADNLSLGAYLGKLFNTVRYYYDKDFLLKNSLFRKGIGVIHVHEYNWLDFNISHEKQRELFVLGAQAAARFLLEDFNWEEYKTARIIVHQQVNSSQKNLRGVSDILTKTRK</sequence>
<keyword evidence="6" id="KW-1185">Reference proteome</keyword>
<dbReference type="GO" id="GO:0016042">
    <property type="term" value="P:lipid catabolic process"/>
    <property type="evidence" value="ECO:0007669"/>
    <property type="project" value="UniProtKB-UniRule"/>
</dbReference>
<evidence type="ECO:0000313" key="5">
    <source>
        <dbReference type="EMBL" id="GEP98603.1"/>
    </source>
</evidence>
<evidence type="ECO:0000313" key="6">
    <source>
        <dbReference type="Proteomes" id="UP000321436"/>
    </source>
</evidence>
<dbReference type="RefSeq" id="WP_146867222.1">
    <property type="nucleotide sequence ID" value="NZ_BKAU01000007.1"/>
</dbReference>
<dbReference type="PROSITE" id="PS51635">
    <property type="entry name" value="PNPLA"/>
    <property type="match status" value="1"/>
</dbReference>
<dbReference type="Pfam" id="PF01734">
    <property type="entry name" value="Patatin"/>
    <property type="match status" value="1"/>
</dbReference>
<evidence type="ECO:0000256" key="2">
    <source>
        <dbReference type="PROSITE-ProRule" id="PRU01161"/>
    </source>
</evidence>
<proteinExistence type="predicted"/>
<evidence type="ECO:0000256" key="3">
    <source>
        <dbReference type="SAM" id="Phobius"/>
    </source>
</evidence>
<dbReference type="PANTHER" id="PTHR46394:SF1">
    <property type="entry name" value="PNPLA DOMAIN-CONTAINING PROTEIN"/>
    <property type="match status" value="1"/>
</dbReference>
<keyword evidence="1 2" id="KW-0443">Lipid metabolism</keyword>
<dbReference type="OrthoDB" id="9770965at2"/>
<accession>A0A512RSD9</accession>
<feature type="domain" description="PNPLA" evidence="4">
    <location>
        <begin position="57"/>
        <end position="377"/>
    </location>
</feature>
<keyword evidence="3" id="KW-0812">Transmembrane</keyword>
<organism evidence="5 6">
    <name type="scientific">Chitinophaga cymbidii</name>
    <dbReference type="NCBI Taxonomy" id="1096750"/>
    <lineage>
        <taxon>Bacteria</taxon>
        <taxon>Pseudomonadati</taxon>
        <taxon>Bacteroidota</taxon>
        <taxon>Chitinophagia</taxon>
        <taxon>Chitinophagales</taxon>
        <taxon>Chitinophagaceae</taxon>
        <taxon>Chitinophaga</taxon>
    </lineage>
</organism>
<evidence type="ECO:0000259" key="4">
    <source>
        <dbReference type="PROSITE" id="PS51635"/>
    </source>
</evidence>
<keyword evidence="3" id="KW-0472">Membrane</keyword>
<keyword evidence="3" id="KW-1133">Transmembrane helix</keyword>
<protein>
    <recommendedName>
        <fullName evidence="4">PNPLA domain-containing protein</fullName>
    </recommendedName>
</protein>
<feature type="transmembrane region" description="Helical" evidence="3">
    <location>
        <begin position="157"/>
        <end position="176"/>
    </location>
</feature>